<dbReference type="InterPro" id="IPR016435">
    <property type="entry name" value="DPH1/DPH2"/>
</dbReference>
<evidence type="ECO:0000256" key="2">
    <source>
        <dbReference type="ARBA" id="ARBA00005156"/>
    </source>
</evidence>
<comment type="similarity">
    <text evidence="3 8">Belongs to the DPH1/DPH2 family. DPH2 subfamily.</text>
</comment>
<comment type="cofactor">
    <cofactor evidence="1">
        <name>[4Fe-4S] cluster</name>
        <dbReference type="ChEBI" id="CHEBI:49883"/>
    </cofactor>
</comment>
<evidence type="ECO:0000256" key="6">
    <source>
        <dbReference type="ARBA" id="ARBA00023004"/>
    </source>
</evidence>
<dbReference type="PANTHER" id="PTHR10762:SF2">
    <property type="entry name" value="2-(3-AMINO-3-CARBOXYPROPYL)HISTIDINE SYNTHASE SUBUNIT 2"/>
    <property type="match status" value="1"/>
</dbReference>
<evidence type="ECO:0000256" key="8">
    <source>
        <dbReference type="RuleBase" id="RU364133"/>
    </source>
</evidence>
<evidence type="ECO:0000256" key="4">
    <source>
        <dbReference type="ARBA" id="ARBA00021914"/>
    </source>
</evidence>
<gene>
    <name evidence="9" type="ORF">KP509_35G043700</name>
</gene>
<evidence type="ECO:0000256" key="1">
    <source>
        <dbReference type="ARBA" id="ARBA00001966"/>
    </source>
</evidence>
<organism evidence="9 10">
    <name type="scientific">Ceratopteris richardii</name>
    <name type="common">Triangle waterfern</name>
    <dbReference type="NCBI Taxonomy" id="49495"/>
    <lineage>
        <taxon>Eukaryota</taxon>
        <taxon>Viridiplantae</taxon>
        <taxon>Streptophyta</taxon>
        <taxon>Embryophyta</taxon>
        <taxon>Tracheophyta</taxon>
        <taxon>Polypodiopsida</taxon>
        <taxon>Polypodiidae</taxon>
        <taxon>Polypodiales</taxon>
        <taxon>Pteridineae</taxon>
        <taxon>Pteridaceae</taxon>
        <taxon>Parkerioideae</taxon>
        <taxon>Ceratopteris</taxon>
    </lineage>
</organism>
<dbReference type="InterPro" id="IPR010014">
    <property type="entry name" value="DHP2"/>
</dbReference>
<dbReference type="FunFam" id="3.40.50.11840:FF:000002">
    <property type="entry name" value="2-(3-amino-3-carboxypropyl)histidine synthase subunit 2"/>
    <property type="match status" value="1"/>
</dbReference>
<dbReference type="OrthoDB" id="449241at2759"/>
<dbReference type="NCBIfam" id="TIGR00322">
    <property type="entry name" value="diphth2_R"/>
    <property type="match status" value="1"/>
</dbReference>
<dbReference type="FunFam" id="3.40.50.11860:FF:000001">
    <property type="entry name" value="2-(3-amino-3-carboxypropyl)histidine synthase subunit 2"/>
    <property type="match status" value="1"/>
</dbReference>
<name>A0A8T2QGG9_CERRI</name>
<proteinExistence type="inferred from homology"/>
<keyword evidence="10" id="KW-1185">Reference proteome</keyword>
<dbReference type="SFLD" id="SFLDG01121">
    <property type="entry name" value="Diphthamide_biosynthesis"/>
    <property type="match status" value="1"/>
</dbReference>
<dbReference type="Proteomes" id="UP000825935">
    <property type="component" value="Chromosome 35"/>
</dbReference>
<dbReference type="GO" id="GO:0017183">
    <property type="term" value="P:protein histidyl modification to diphthamide"/>
    <property type="evidence" value="ECO:0007669"/>
    <property type="project" value="InterPro"/>
</dbReference>
<dbReference type="GO" id="GO:0046872">
    <property type="term" value="F:metal ion binding"/>
    <property type="evidence" value="ECO:0007669"/>
    <property type="project" value="UniProtKB-KW"/>
</dbReference>
<sequence length="520" mass="58232">MDKLSFNELYDIEDTASYIMNNGYKRVALQFPDHLLNVSVAVTSALKAELSKKSQSVELIKLYVLADTTYGSCCADEVAAAHVNAECIVHYGHTCFSQMSKLPVWYVFGKATINVDNFVQQLIIHVKKHERRVLVLFDLAYGHALKDIERRIVECQLDCGSDPSGIVLASISNRERHPTMHLNFSTDHTGDRCTDFNTYSCRSETQSTESFSFGGISWTLPQGCKMEDVEIVWLGDEGPALTNIMLTFNASTITIYDAEKNVLVVDVKKQSKFLMRRYYLVERAKDANIVGIVVGTLGVAGYLEMVQDLKALLKQSGKKSYVLSMGKPNPAKLANFPECDIFVLVACPQTALLDSKDYMVPVITPFEAIIAWQRGRQWTGEYLLDLRSLRKTLNTESDDAQPLRAIQSYDKGEARFSFIKGSYIEDNVTDQSDDGDHSFDSLALTKAAEYALQMQKGRTPMSVDIRPQVQSGVEFFALRSFQGLELDDNHQKPIEHYTVGQRGRSVAYANEQAKDLGYGA</sequence>
<dbReference type="Gene3D" id="3.40.50.11840">
    <property type="entry name" value="Diphthamide synthesis DPH1/DPH2 domain 1"/>
    <property type="match status" value="1"/>
</dbReference>
<dbReference type="Gene3D" id="3.40.50.11860">
    <property type="entry name" value="Diphthamide synthesis DPH1/DPH2 domain 3"/>
    <property type="match status" value="1"/>
</dbReference>
<dbReference type="InterPro" id="IPR042265">
    <property type="entry name" value="DPH1/DPH2_3"/>
</dbReference>
<keyword evidence="7 8" id="KW-0411">Iron-sulfur</keyword>
<keyword evidence="6 8" id="KW-0408">Iron</keyword>
<dbReference type="OMA" id="QIWNENH"/>
<comment type="caution">
    <text evidence="9">The sequence shown here is derived from an EMBL/GenBank/DDBJ whole genome shotgun (WGS) entry which is preliminary data.</text>
</comment>
<evidence type="ECO:0000256" key="3">
    <source>
        <dbReference type="ARBA" id="ARBA00006179"/>
    </source>
</evidence>
<comment type="function">
    <text evidence="8">Required for the first step of diphthamide biosynthesis, a post-translational modification of histidine which occurs in elongation factor 2. DPH1 and DPH2 transfer a 3-amino-3-carboxypropyl (ACP) group from S-adenosyl-L-methionine (SAM) to a histidine residue, the reaction is assisted by a reduction system comprising DPH3 and a NADH-dependent reductase. Facilitates the reduction of the catalytic iron-sulfur cluster found in the DPH1 subunit.</text>
</comment>
<dbReference type="Pfam" id="PF01866">
    <property type="entry name" value="Diphthamide_syn"/>
    <property type="match status" value="1"/>
</dbReference>
<evidence type="ECO:0000313" key="10">
    <source>
        <dbReference type="Proteomes" id="UP000825935"/>
    </source>
</evidence>
<evidence type="ECO:0000256" key="7">
    <source>
        <dbReference type="ARBA" id="ARBA00023014"/>
    </source>
</evidence>
<dbReference type="PANTHER" id="PTHR10762">
    <property type="entry name" value="DIPHTHAMIDE BIOSYNTHESIS PROTEIN"/>
    <property type="match status" value="1"/>
</dbReference>
<dbReference type="GO" id="GO:0051536">
    <property type="term" value="F:iron-sulfur cluster binding"/>
    <property type="evidence" value="ECO:0007669"/>
    <property type="project" value="UniProtKB-KW"/>
</dbReference>
<dbReference type="NCBIfam" id="TIGR00272">
    <property type="entry name" value="DPH2"/>
    <property type="match status" value="1"/>
</dbReference>
<dbReference type="EMBL" id="CM035440">
    <property type="protein sequence ID" value="KAH7282685.1"/>
    <property type="molecule type" value="Genomic_DNA"/>
</dbReference>
<dbReference type="SFLD" id="SFLDS00032">
    <property type="entry name" value="Radical_SAM_3-amino-3-carboxyp"/>
    <property type="match status" value="1"/>
</dbReference>
<evidence type="ECO:0000313" key="9">
    <source>
        <dbReference type="EMBL" id="KAH7282685.1"/>
    </source>
</evidence>
<comment type="pathway">
    <text evidence="2 8">Protein modification; peptidyl-diphthamide biosynthesis.</text>
</comment>
<dbReference type="GO" id="GO:0090560">
    <property type="term" value="F:2-(3-amino-3-carboxypropyl)histidine synthase activity"/>
    <property type="evidence" value="ECO:0007669"/>
    <property type="project" value="InterPro"/>
</dbReference>
<protein>
    <recommendedName>
        <fullName evidence="4 8">2-(3-amino-3-carboxypropyl)histidine synthase subunit 2</fullName>
    </recommendedName>
</protein>
<dbReference type="InterPro" id="IPR042263">
    <property type="entry name" value="DPH1/DPH2_1"/>
</dbReference>
<dbReference type="AlphaFoldDB" id="A0A8T2QGG9"/>
<evidence type="ECO:0000256" key="5">
    <source>
        <dbReference type="ARBA" id="ARBA00022723"/>
    </source>
</evidence>
<reference evidence="9" key="1">
    <citation type="submission" date="2021-08" db="EMBL/GenBank/DDBJ databases">
        <title>WGS assembly of Ceratopteris richardii.</title>
        <authorList>
            <person name="Marchant D.B."/>
            <person name="Chen G."/>
            <person name="Jenkins J."/>
            <person name="Shu S."/>
            <person name="Leebens-Mack J."/>
            <person name="Grimwood J."/>
            <person name="Schmutz J."/>
            <person name="Soltis P."/>
            <person name="Soltis D."/>
            <person name="Chen Z.-H."/>
        </authorList>
    </citation>
    <scope>NUCLEOTIDE SEQUENCE</scope>
    <source>
        <strain evidence="9">Whitten #5841</strain>
        <tissue evidence="9">Leaf</tissue>
    </source>
</reference>
<accession>A0A8T2QGG9</accession>
<keyword evidence="5 8" id="KW-0479">Metal-binding</keyword>